<reference evidence="2 3" key="1">
    <citation type="submission" date="2019-07" db="EMBL/GenBank/DDBJ databases">
        <authorList>
            <person name="Kim J.K."/>
            <person name="Cheong H.-M."/>
            <person name="Choi Y."/>
            <person name="Hwang K.J."/>
            <person name="Lee S."/>
            <person name="Choi C."/>
        </authorList>
    </citation>
    <scope>NUCLEOTIDE SEQUENCE [LARGE SCALE GENOMIC DNA]</scope>
    <source>
        <strain evidence="2 3">KS 22</strain>
    </source>
</reference>
<name>A0A7G5BWK1_9BACL</name>
<dbReference type="Proteomes" id="UP000515679">
    <property type="component" value="Chromosome"/>
</dbReference>
<dbReference type="InterPro" id="IPR045155">
    <property type="entry name" value="Beta-lactam_cat"/>
</dbReference>
<sequence length="464" mass="49961">MKRSKPLLWKVMLAGVLSIVAVTPHYGKASAASSPAISSVGWSELTDVIKPIIDLANKAGIRVSVGVRDLSGAYGNEKILLGDDSVYKPASTIKLALVSALMQQVDSGTKKLSDTVKVEPEDVVGGTGSLQKETFPQDVTIDRLARLMITQSDNTATNVLIDAVGLDNVQKVMDQLGLKVMHLGRKMFASAPTPEQDNYINAEDLATLLENIYKGSFLSDKSRNQIISWMSAQEVNTKFGAALPDAPIAHKTGENANVTHDVGYFLVPGHEIAISVMTEVNTTTDFDTAQKIGNPIVQNVAKAVYGYLLNGDSSSGDSTPLTRADFVKLIVPVLGLHSSERDYSFTDVTADNPLAPYIAAAKKAGIVNGVASGRFGLDTPISRAELISMYVRAYEYVHGEISGYSSELSYKDSDEIAAWAHESLLKAQHLGVAKGYPDGTVRPSQQATRAESLKMVERLWFPNN</sequence>
<dbReference type="Gene3D" id="3.40.710.10">
    <property type="entry name" value="DD-peptidase/beta-lactamase superfamily"/>
    <property type="match status" value="1"/>
</dbReference>
<proteinExistence type="predicted"/>
<organism evidence="2 3">
    <name type="scientific">Cohnella cholangitidis</name>
    <dbReference type="NCBI Taxonomy" id="2598458"/>
    <lineage>
        <taxon>Bacteria</taxon>
        <taxon>Bacillati</taxon>
        <taxon>Bacillota</taxon>
        <taxon>Bacilli</taxon>
        <taxon>Bacillales</taxon>
        <taxon>Paenibacillaceae</taxon>
        <taxon>Cohnella</taxon>
    </lineage>
</organism>
<keyword evidence="3" id="KW-1185">Reference proteome</keyword>
<dbReference type="GO" id="GO:0030655">
    <property type="term" value="P:beta-lactam antibiotic catabolic process"/>
    <property type="evidence" value="ECO:0007669"/>
    <property type="project" value="InterPro"/>
</dbReference>
<dbReference type="InterPro" id="IPR001119">
    <property type="entry name" value="SLH_dom"/>
</dbReference>
<dbReference type="Pfam" id="PF00395">
    <property type="entry name" value="SLH"/>
    <property type="match status" value="2"/>
</dbReference>
<dbReference type="GO" id="GO:0008800">
    <property type="term" value="F:beta-lactamase activity"/>
    <property type="evidence" value="ECO:0007669"/>
    <property type="project" value="InterPro"/>
</dbReference>
<feature type="domain" description="SLH" evidence="1">
    <location>
        <begin position="407"/>
        <end position="464"/>
    </location>
</feature>
<dbReference type="PROSITE" id="PS51272">
    <property type="entry name" value="SLH"/>
    <property type="match status" value="2"/>
</dbReference>
<dbReference type="KEGG" id="cchl:FPL14_09135"/>
<protein>
    <recommendedName>
        <fullName evidence="1">SLH domain-containing protein</fullName>
    </recommendedName>
</protein>
<accession>A0A7G5BWK1</accession>
<evidence type="ECO:0000259" key="1">
    <source>
        <dbReference type="PROSITE" id="PS51272"/>
    </source>
</evidence>
<dbReference type="EMBL" id="CP041969">
    <property type="protein sequence ID" value="QMV41335.1"/>
    <property type="molecule type" value="Genomic_DNA"/>
</dbReference>
<dbReference type="PANTHER" id="PTHR35333:SF3">
    <property type="entry name" value="BETA-LACTAMASE-TYPE TRANSPEPTIDASE FOLD CONTAINING PROTEIN"/>
    <property type="match status" value="1"/>
</dbReference>
<dbReference type="RefSeq" id="WP_182302696.1">
    <property type="nucleotide sequence ID" value="NZ_CP041969.1"/>
</dbReference>
<dbReference type="AlphaFoldDB" id="A0A7G5BWK1"/>
<gene>
    <name evidence="2" type="ORF">FPL14_09135</name>
</gene>
<evidence type="ECO:0000313" key="2">
    <source>
        <dbReference type="EMBL" id="QMV41335.1"/>
    </source>
</evidence>
<feature type="domain" description="SLH" evidence="1">
    <location>
        <begin position="341"/>
        <end position="404"/>
    </location>
</feature>
<dbReference type="InterPro" id="IPR012338">
    <property type="entry name" value="Beta-lactam/transpept-like"/>
</dbReference>
<dbReference type="PANTHER" id="PTHR35333">
    <property type="entry name" value="BETA-LACTAMASE"/>
    <property type="match status" value="1"/>
</dbReference>
<dbReference type="GO" id="GO:0046677">
    <property type="term" value="P:response to antibiotic"/>
    <property type="evidence" value="ECO:0007669"/>
    <property type="project" value="InterPro"/>
</dbReference>
<evidence type="ECO:0000313" key="3">
    <source>
        <dbReference type="Proteomes" id="UP000515679"/>
    </source>
</evidence>
<dbReference type="InterPro" id="IPR000871">
    <property type="entry name" value="Beta-lactam_class-A"/>
</dbReference>
<dbReference type="SUPFAM" id="SSF56601">
    <property type="entry name" value="beta-lactamase/transpeptidase-like"/>
    <property type="match status" value="1"/>
</dbReference>
<dbReference type="Pfam" id="PF13354">
    <property type="entry name" value="Beta-lactamase2"/>
    <property type="match status" value="1"/>
</dbReference>